<protein>
    <submittedName>
        <fullName evidence="2">Putative metalloregulatory protein</fullName>
    </submittedName>
</protein>
<evidence type="ECO:0000313" key="2">
    <source>
        <dbReference type="EMBL" id="GAP86190.2"/>
    </source>
</evidence>
<dbReference type="EMBL" id="DF977448">
    <property type="protein sequence ID" value="GAP86190.2"/>
    <property type="molecule type" value="Genomic_DNA"/>
</dbReference>
<proteinExistence type="predicted"/>
<gene>
    <name evidence="2" type="ORF">SAMD00023353_0303270</name>
</gene>
<feature type="region of interest" description="Disordered" evidence="1">
    <location>
        <begin position="333"/>
        <end position="358"/>
    </location>
</feature>
<name>A0A1W2TDX0_ROSNE</name>
<evidence type="ECO:0000256" key="1">
    <source>
        <dbReference type="SAM" id="MobiDB-lite"/>
    </source>
</evidence>
<dbReference type="Proteomes" id="UP000054516">
    <property type="component" value="Unassembled WGS sequence"/>
</dbReference>
<dbReference type="AlphaFoldDB" id="A0A1W2TDX0"/>
<sequence length="512" mass="55867">MDNDFFNTGPDEFFLDDSSNSANGFSSMTGIPSSNSAHVGDASSQFVHSSSWWDESLAFGELDPSGLQSNGLQSADLQHIPHASHDRALYKSYPSGHNMQASPQDVFLGVPGITNAHSRGAAPWIPFPYRQNSGPITPRESECQGMYKNSPILEHQEFIQGSQDISTFGDDFGGGNNVPIPALSPNQFTAADLGRIPQPQNADDTASLAYTQASCNSKCTSSVCENENCSVTGIPCDDPACVENDLSTGVLNLANQAPTQVTAELAVFRPLHTQPCNHTESEHIVARTLGELRAPAELDALEKTSYTSSFDYTLVTRAGEQFYDYYQPYPTPSQPPTEVESFASHDPRIPSQSNSPLLIPPSVVDNPERHICKWIAQGERTICGAEFTNTKDFHDHLCEFHIDKLPSQAGCACLWSGCPRGQDRPFGTRGKLRRHISTHSVCKQRPIVMASSVLFSSSFVDALQTNLTPAAFANRGFPGNRLFNSMRESIPATNLSNAPWKAAPWRLNKRVP</sequence>
<accession>A0A1W2TDX0</accession>
<reference evidence="2" key="1">
    <citation type="submission" date="2016-03" db="EMBL/GenBank/DDBJ databases">
        <title>Draft genome sequence of Rosellinia necatrix.</title>
        <authorList>
            <person name="Kanematsu S."/>
        </authorList>
    </citation>
    <scope>NUCLEOTIDE SEQUENCE [LARGE SCALE GENOMIC DNA]</scope>
    <source>
        <strain evidence="2">W97</strain>
    </source>
</reference>
<dbReference type="OrthoDB" id="3437960at2759"/>
<keyword evidence="3" id="KW-1185">Reference proteome</keyword>
<organism evidence="2">
    <name type="scientific">Rosellinia necatrix</name>
    <name type="common">White root-rot fungus</name>
    <dbReference type="NCBI Taxonomy" id="77044"/>
    <lineage>
        <taxon>Eukaryota</taxon>
        <taxon>Fungi</taxon>
        <taxon>Dikarya</taxon>
        <taxon>Ascomycota</taxon>
        <taxon>Pezizomycotina</taxon>
        <taxon>Sordariomycetes</taxon>
        <taxon>Xylariomycetidae</taxon>
        <taxon>Xylariales</taxon>
        <taxon>Xylariaceae</taxon>
        <taxon>Rosellinia</taxon>
    </lineage>
</organism>
<dbReference type="STRING" id="77044.A0A1W2TDX0"/>
<dbReference type="Gene3D" id="3.30.160.60">
    <property type="entry name" value="Classic Zinc Finger"/>
    <property type="match status" value="1"/>
</dbReference>
<evidence type="ECO:0000313" key="3">
    <source>
        <dbReference type="Proteomes" id="UP000054516"/>
    </source>
</evidence>